<dbReference type="RefSeq" id="WP_108885063.1">
    <property type="nucleotide sequence ID" value="NZ_OMOJ01000001.1"/>
</dbReference>
<dbReference type="Proteomes" id="UP000244904">
    <property type="component" value="Unassembled WGS sequence"/>
</dbReference>
<evidence type="ECO:0000313" key="9">
    <source>
        <dbReference type="EMBL" id="SPF78421.1"/>
    </source>
</evidence>
<dbReference type="PROSITE" id="PS51007">
    <property type="entry name" value="CYTC"/>
    <property type="match status" value="1"/>
</dbReference>
<proteinExistence type="predicted"/>
<dbReference type="PRINTS" id="PR00607">
    <property type="entry name" value="CYTCHROMECIE"/>
</dbReference>
<keyword evidence="4" id="KW-0249">Electron transport</keyword>
<keyword evidence="2 6" id="KW-0349">Heme</keyword>
<dbReference type="InterPro" id="IPR009056">
    <property type="entry name" value="Cyt_c-like_dom"/>
</dbReference>
<dbReference type="Pfam" id="PF13442">
    <property type="entry name" value="Cytochrome_CBB3"/>
    <property type="match status" value="1"/>
</dbReference>
<keyword evidence="5 6" id="KW-0408">Iron</keyword>
<keyword evidence="10" id="KW-1185">Reference proteome</keyword>
<evidence type="ECO:0000256" key="5">
    <source>
        <dbReference type="ARBA" id="ARBA00023004"/>
    </source>
</evidence>
<reference evidence="10" key="1">
    <citation type="submission" date="2018-03" db="EMBL/GenBank/DDBJ databases">
        <authorList>
            <person name="Rodrigo-Torres L."/>
            <person name="Arahal R. D."/>
            <person name="Lucena T."/>
        </authorList>
    </citation>
    <scope>NUCLEOTIDE SEQUENCE [LARGE SCALE GENOMIC DNA]</scope>
    <source>
        <strain evidence="10">CECT 8871</strain>
    </source>
</reference>
<name>A0A2R8AQS0_9RHOB</name>
<feature type="domain" description="Cytochrome c" evidence="8">
    <location>
        <begin position="54"/>
        <end position="140"/>
    </location>
</feature>
<evidence type="ECO:0000256" key="3">
    <source>
        <dbReference type="ARBA" id="ARBA00022723"/>
    </source>
</evidence>
<keyword evidence="3 6" id="KW-0479">Metal-binding</keyword>
<evidence type="ECO:0000256" key="1">
    <source>
        <dbReference type="ARBA" id="ARBA00022448"/>
    </source>
</evidence>
<dbReference type="GO" id="GO:0020037">
    <property type="term" value="F:heme binding"/>
    <property type="evidence" value="ECO:0007669"/>
    <property type="project" value="InterPro"/>
</dbReference>
<keyword evidence="1" id="KW-0813">Transport</keyword>
<keyword evidence="7" id="KW-0732">Signal</keyword>
<protein>
    <submittedName>
        <fullName evidence="9">Cytochrome c-555</fullName>
    </submittedName>
</protein>
<dbReference type="PANTHER" id="PTHR40942:SF4">
    <property type="entry name" value="CYTOCHROME C5"/>
    <property type="match status" value="1"/>
</dbReference>
<dbReference type="PANTHER" id="PTHR40942">
    <property type="match status" value="1"/>
</dbReference>
<dbReference type="OrthoDB" id="9814708at2"/>
<dbReference type="InterPro" id="IPR036909">
    <property type="entry name" value="Cyt_c-like_dom_sf"/>
</dbReference>
<dbReference type="GO" id="GO:0009055">
    <property type="term" value="F:electron transfer activity"/>
    <property type="evidence" value="ECO:0007669"/>
    <property type="project" value="InterPro"/>
</dbReference>
<sequence>MRPASILLVAAGILAATASSSEPGSSGDIPDGIVSAKGLKGFVRASKLPDPKDPVLAAGKAVWAGTCQACHGGNKAIGAPKITSSDDWSPRIAQGLDVLFDHAINGFLGAKYAEMPAKGGNADLSDADVKAAVAFMIWASGGAEPALGYAQDTTNK</sequence>
<dbReference type="InterPro" id="IPR002323">
    <property type="entry name" value="Cyt_CIE"/>
</dbReference>
<evidence type="ECO:0000256" key="2">
    <source>
        <dbReference type="ARBA" id="ARBA00022617"/>
    </source>
</evidence>
<dbReference type="EMBL" id="OMOJ01000001">
    <property type="protein sequence ID" value="SPF78421.1"/>
    <property type="molecule type" value="Genomic_DNA"/>
</dbReference>
<accession>A0A2R8AQS0</accession>
<dbReference type="Gene3D" id="1.10.760.10">
    <property type="entry name" value="Cytochrome c-like domain"/>
    <property type="match status" value="1"/>
</dbReference>
<dbReference type="AlphaFoldDB" id="A0A2R8AQS0"/>
<evidence type="ECO:0000313" key="10">
    <source>
        <dbReference type="Proteomes" id="UP000244904"/>
    </source>
</evidence>
<evidence type="ECO:0000256" key="4">
    <source>
        <dbReference type="ARBA" id="ARBA00022982"/>
    </source>
</evidence>
<evidence type="ECO:0000256" key="7">
    <source>
        <dbReference type="SAM" id="SignalP"/>
    </source>
</evidence>
<organism evidence="9 10">
    <name type="scientific">Pseudoprimorskyibacter insulae</name>
    <dbReference type="NCBI Taxonomy" id="1695997"/>
    <lineage>
        <taxon>Bacteria</taxon>
        <taxon>Pseudomonadati</taxon>
        <taxon>Pseudomonadota</taxon>
        <taxon>Alphaproteobacteria</taxon>
        <taxon>Rhodobacterales</taxon>
        <taxon>Paracoccaceae</taxon>
        <taxon>Pseudoprimorskyibacter</taxon>
    </lineage>
</organism>
<evidence type="ECO:0000259" key="8">
    <source>
        <dbReference type="PROSITE" id="PS51007"/>
    </source>
</evidence>
<gene>
    <name evidence="9" type="ORF">PRI8871_01023</name>
</gene>
<feature type="signal peptide" evidence="7">
    <location>
        <begin position="1"/>
        <end position="21"/>
    </location>
</feature>
<dbReference type="GO" id="GO:0005506">
    <property type="term" value="F:iron ion binding"/>
    <property type="evidence" value="ECO:0007669"/>
    <property type="project" value="InterPro"/>
</dbReference>
<feature type="chain" id="PRO_5015358499" evidence="7">
    <location>
        <begin position="22"/>
        <end position="156"/>
    </location>
</feature>
<dbReference type="SUPFAM" id="SSF46626">
    <property type="entry name" value="Cytochrome c"/>
    <property type="match status" value="1"/>
</dbReference>
<evidence type="ECO:0000256" key="6">
    <source>
        <dbReference type="PROSITE-ProRule" id="PRU00433"/>
    </source>
</evidence>